<dbReference type="SUPFAM" id="SSF55781">
    <property type="entry name" value="GAF domain-like"/>
    <property type="match status" value="1"/>
</dbReference>
<comment type="caution">
    <text evidence="6">The sequence shown here is derived from an EMBL/GenBank/DDBJ whole genome shotgun (WGS) entry which is preliminary data.</text>
</comment>
<gene>
    <name evidence="6" type="ORF">ACFP5Y_07350</name>
</gene>
<dbReference type="Gene3D" id="1.10.10.10">
    <property type="entry name" value="Winged helix-like DNA-binding domain superfamily/Winged helix DNA-binding domain"/>
    <property type="match status" value="1"/>
</dbReference>
<dbReference type="InterPro" id="IPR036388">
    <property type="entry name" value="WH-like_DNA-bd_sf"/>
</dbReference>
<keyword evidence="2" id="KW-0238">DNA-binding</keyword>
<protein>
    <submittedName>
        <fullName evidence="6">IclR family transcriptional regulator</fullName>
    </submittedName>
</protein>
<dbReference type="PROSITE" id="PS51078">
    <property type="entry name" value="ICLR_ED"/>
    <property type="match status" value="1"/>
</dbReference>
<dbReference type="InterPro" id="IPR014757">
    <property type="entry name" value="Tscrpt_reg_IclR_C"/>
</dbReference>
<dbReference type="RefSeq" id="WP_137629620.1">
    <property type="nucleotide sequence ID" value="NZ_BJDJ01000028.1"/>
</dbReference>
<evidence type="ECO:0000313" key="6">
    <source>
        <dbReference type="EMBL" id="MFC6181030.1"/>
    </source>
</evidence>
<dbReference type="InterPro" id="IPR029016">
    <property type="entry name" value="GAF-like_dom_sf"/>
</dbReference>
<name>A0ABW1RZQ1_9LACO</name>
<dbReference type="PANTHER" id="PTHR30136">
    <property type="entry name" value="HELIX-TURN-HELIX TRANSCRIPTIONAL REGULATOR, ICLR FAMILY"/>
    <property type="match status" value="1"/>
</dbReference>
<feature type="domain" description="IclR-ED" evidence="5">
    <location>
        <begin position="61"/>
        <end position="243"/>
    </location>
</feature>
<dbReference type="EMBL" id="JBHSSC010000031">
    <property type="protein sequence ID" value="MFC6181030.1"/>
    <property type="molecule type" value="Genomic_DNA"/>
</dbReference>
<proteinExistence type="predicted"/>
<dbReference type="InterPro" id="IPR050707">
    <property type="entry name" value="HTH_MetabolicPath_Reg"/>
</dbReference>
<dbReference type="Pfam" id="PF01614">
    <property type="entry name" value="IclR_C"/>
    <property type="match status" value="1"/>
</dbReference>
<feature type="domain" description="HTH iclR-type" evidence="4">
    <location>
        <begin position="6"/>
        <end position="65"/>
    </location>
</feature>
<dbReference type="PANTHER" id="PTHR30136:SF35">
    <property type="entry name" value="HTH-TYPE TRANSCRIPTIONAL REGULATOR RV1719"/>
    <property type="match status" value="1"/>
</dbReference>
<keyword evidence="1" id="KW-0805">Transcription regulation</keyword>
<dbReference type="InterPro" id="IPR036390">
    <property type="entry name" value="WH_DNA-bd_sf"/>
</dbReference>
<dbReference type="Gene3D" id="3.30.450.40">
    <property type="match status" value="1"/>
</dbReference>
<dbReference type="SMART" id="SM00346">
    <property type="entry name" value="HTH_ICLR"/>
    <property type="match status" value="1"/>
</dbReference>
<evidence type="ECO:0000313" key="7">
    <source>
        <dbReference type="Proteomes" id="UP001596282"/>
    </source>
</evidence>
<accession>A0ABW1RZQ1</accession>
<evidence type="ECO:0000256" key="3">
    <source>
        <dbReference type="ARBA" id="ARBA00023163"/>
    </source>
</evidence>
<dbReference type="SUPFAM" id="SSF46785">
    <property type="entry name" value="Winged helix' DNA-binding domain"/>
    <property type="match status" value="1"/>
</dbReference>
<sequence>MTQYLSGTLAKGFKILEYLQQHTTATLNEVAFDLALNKTTAFRLLASLVELHYVKKSHQTYTLATNNQLLTQFNPPVLNWVAVPITTQITKKYQVTAYIGILNGPNVVITQVIGFDDDLSEYAKIGSAAPINESALGKAIVAYLPRSKVTALVTQLKSTATKYTLNDQALAQNLAITRQQGYSLDDEESSFGIRCLAVPIMKDGQVIASLGVAGPLTRLKRQRLKQIAHDLQTCRTEIGLQLT</sequence>
<organism evidence="6 7">
    <name type="scientific">Lactiplantibacillus daowaiensis</name>
    <dbReference type="NCBI Taxonomy" id="2559918"/>
    <lineage>
        <taxon>Bacteria</taxon>
        <taxon>Bacillati</taxon>
        <taxon>Bacillota</taxon>
        <taxon>Bacilli</taxon>
        <taxon>Lactobacillales</taxon>
        <taxon>Lactobacillaceae</taxon>
        <taxon>Lactiplantibacillus</taxon>
    </lineage>
</organism>
<evidence type="ECO:0000259" key="4">
    <source>
        <dbReference type="PROSITE" id="PS51077"/>
    </source>
</evidence>
<dbReference type="Pfam" id="PF09339">
    <property type="entry name" value="HTH_IclR"/>
    <property type="match status" value="1"/>
</dbReference>
<keyword evidence="7" id="KW-1185">Reference proteome</keyword>
<evidence type="ECO:0000256" key="2">
    <source>
        <dbReference type="ARBA" id="ARBA00023125"/>
    </source>
</evidence>
<dbReference type="InterPro" id="IPR005471">
    <property type="entry name" value="Tscrpt_reg_IclR_N"/>
</dbReference>
<reference evidence="7" key="1">
    <citation type="journal article" date="2019" name="Int. J. Syst. Evol. Microbiol.">
        <title>The Global Catalogue of Microorganisms (GCM) 10K type strain sequencing project: providing services to taxonomists for standard genome sequencing and annotation.</title>
        <authorList>
            <consortium name="The Broad Institute Genomics Platform"/>
            <consortium name="The Broad Institute Genome Sequencing Center for Infectious Disease"/>
            <person name="Wu L."/>
            <person name="Ma J."/>
        </authorList>
    </citation>
    <scope>NUCLEOTIDE SEQUENCE [LARGE SCALE GENOMIC DNA]</scope>
    <source>
        <strain evidence="7">CCM 8933</strain>
    </source>
</reference>
<dbReference type="PROSITE" id="PS51077">
    <property type="entry name" value="HTH_ICLR"/>
    <property type="match status" value="1"/>
</dbReference>
<evidence type="ECO:0000259" key="5">
    <source>
        <dbReference type="PROSITE" id="PS51078"/>
    </source>
</evidence>
<keyword evidence="3" id="KW-0804">Transcription</keyword>
<evidence type="ECO:0000256" key="1">
    <source>
        <dbReference type="ARBA" id="ARBA00023015"/>
    </source>
</evidence>
<dbReference type="Proteomes" id="UP001596282">
    <property type="component" value="Unassembled WGS sequence"/>
</dbReference>